<accession>F6I1C6</accession>
<name>F6I1C6_VITVI</name>
<gene>
    <name evidence="1" type="ordered locus">VIT_15s0045g00220</name>
</gene>
<evidence type="ECO:0000313" key="2">
    <source>
        <dbReference type="Proteomes" id="UP000009183"/>
    </source>
</evidence>
<organism evidence="1 2">
    <name type="scientific">Vitis vinifera</name>
    <name type="common">Grape</name>
    <dbReference type="NCBI Taxonomy" id="29760"/>
    <lineage>
        <taxon>Eukaryota</taxon>
        <taxon>Viridiplantae</taxon>
        <taxon>Streptophyta</taxon>
        <taxon>Embryophyta</taxon>
        <taxon>Tracheophyta</taxon>
        <taxon>Spermatophyta</taxon>
        <taxon>Magnoliopsida</taxon>
        <taxon>eudicotyledons</taxon>
        <taxon>Gunneridae</taxon>
        <taxon>Pentapetalae</taxon>
        <taxon>rosids</taxon>
        <taxon>Vitales</taxon>
        <taxon>Vitaceae</taxon>
        <taxon>Viteae</taxon>
        <taxon>Vitis</taxon>
    </lineage>
</organism>
<dbReference type="AlphaFoldDB" id="F6I1C6"/>
<reference evidence="2" key="1">
    <citation type="journal article" date="2007" name="Nature">
        <title>The grapevine genome sequence suggests ancestral hexaploidization in major angiosperm phyla.</title>
        <authorList>
            <consortium name="The French-Italian Public Consortium for Grapevine Genome Characterization."/>
            <person name="Jaillon O."/>
            <person name="Aury J.-M."/>
            <person name="Noel B."/>
            <person name="Policriti A."/>
            <person name="Clepet C."/>
            <person name="Casagrande A."/>
            <person name="Choisne N."/>
            <person name="Aubourg S."/>
            <person name="Vitulo N."/>
            <person name="Jubin C."/>
            <person name="Vezzi A."/>
            <person name="Legeai F."/>
            <person name="Hugueney P."/>
            <person name="Dasilva C."/>
            <person name="Horner D."/>
            <person name="Mica E."/>
            <person name="Jublot D."/>
            <person name="Poulain J."/>
            <person name="Bruyere C."/>
            <person name="Billault A."/>
            <person name="Segurens B."/>
            <person name="Gouyvenoux M."/>
            <person name="Ugarte E."/>
            <person name="Cattonaro F."/>
            <person name="Anthouard V."/>
            <person name="Vico V."/>
            <person name="Del Fabbro C."/>
            <person name="Alaux M."/>
            <person name="Di Gaspero G."/>
            <person name="Dumas V."/>
            <person name="Felice N."/>
            <person name="Paillard S."/>
            <person name="Juman I."/>
            <person name="Moroldo M."/>
            <person name="Scalabrin S."/>
            <person name="Canaguier A."/>
            <person name="Le Clainche I."/>
            <person name="Malacrida G."/>
            <person name="Durand E."/>
            <person name="Pesole G."/>
            <person name="Laucou V."/>
            <person name="Chatelet P."/>
            <person name="Merdinoglu D."/>
            <person name="Delledonne M."/>
            <person name="Pezzotti M."/>
            <person name="Lecharny A."/>
            <person name="Scarpelli C."/>
            <person name="Artiguenave F."/>
            <person name="Pe M.E."/>
            <person name="Valle G."/>
            <person name="Morgante M."/>
            <person name="Caboche M."/>
            <person name="Adam-Blondon A.-F."/>
            <person name="Weissenbach J."/>
            <person name="Quetier F."/>
            <person name="Wincker P."/>
        </authorList>
    </citation>
    <scope>NUCLEOTIDE SEQUENCE [LARGE SCALE GENOMIC DNA]</scope>
    <source>
        <strain evidence="2">cv. Pinot noir / PN40024</strain>
    </source>
</reference>
<keyword evidence="2" id="KW-1185">Reference proteome</keyword>
<dbReference type="HOGENOM" id="CLU_3393178_0_0_1"/>
<proteinExistence type="predicted"/>
<evidence type="ECO:0000313" key="1">
    <source>
        <dbReference type="EMBL" id="CCB60742.1"/>
    </source>
</evidence>
<sequence>MILLGVALERVESSETYDFDIRSHTGAYFPTF</sequence>
<dbReference type="PaxDb" id="29760-VIT_15s0045g00220.t01"/>
<dbReference type="InParanoid" id="F6I1C6"/>
<dbReference type="STRING" id="29760.F6I1C6"/>
<dbReference type="Proteomes" id="UP000009183">
    <property type="component" value="Chromosome 15"/>
</dbReference>
<protein>
    <submittedName>
        <fullName evidence="1">Uncharacterized protein</fullName>
    </submittedName>
</protein>
<dbReference type="EMBL" id="FN596510">
    <property type="protein sequence ID" value="CCB60742.1"/>
    <property type="molecule type" value="Genomic_DNA"/>
</dbReference>